<feature type="compositionally biased region" description="Basic and acidic residues" evidence="1">
    <location>
        <begin position="41"/>
        <end position="52"/>
    </location>
</feature>
<dbReference type="Proteomes" id="UP000006281">
    <property type="component" value="Chromosome"/>
</dbReference>
<feature type="region of interest" description="Disordered" evidence="1">
    <location>
        <begin position="41"/>
        <end position="74"/>
    </location>
</feature>
<dbReference type="Pfam" id="PF20712">
    <property type="entry name" value="CyanoTRADDas_TM"/>
    <property type="match status" value="1"/>
</dbReference>
<organism evidence="4 5">
    <name type="scientific">Saccharothrix espanaensis (strain ATCC 51144 / DSM 44229 / JCM 9112 / NBRC 15066 / NRRL 15764)</name>
    <dbReference type="NCBI Taxonomy" id="1179773"/>
    <lineage>
        <taxon>Bacteria</taxon>
        <taxon>Bacillati</taxon>
        <taxon>Actinomycetota</taxon>
        <taxon>Actinomycetes</taxon>
        <taxon>Pseudonocardiales</taxon>
        <taxon>Pseudonocardiaceae</taxon>
        <taxon>Saccharothrix</taxon>
    </lineage>
</organism>
<name>K0JP18_SACES</name>
<dbReference type="HOGENOM" id="CLU_1266137_0_0_11"/>
<reference evidence="4 5" key="1">
    <citation type="journal article" date="2012" name="BMC Genomics">
        <title>Complete genome sequence of Saccharothrix espanaensis DSM 44229T and comparison to the other completely sequenced Pseudonocardiaceae.</title>
        <authorList>
            <person name="Strobel T."/>
            <person name="Al-Dilaimi A."/>
            <person name="Blom J."/>
            <person name="Gessner A."/>
            <person name="Kalinowski J."/>
            <person name="Luzhetska M."/>
            <person name="Puhler A."/>
            <person name="Szczepanowski R."/>
            <person name="Bechthold A."/>
            <person name="Ruckert C."/>
        </authorList>
    </citation>
    <scope>NUCLEOTIDE SEQUENCE [LARGE SCALE GENOMIC DNA]</scope>
    <source>
        <strain evidence="5">ATCC 51144 / DSM 44229 / JCM 9112 / NBRC 15066 / NRRL 15764</strain>
    </source>
</reference>
<feature type="transmembrane region" description="Helical" evidence="2">
    <location>
        <begin position="104"/>
        <end position="124"/>
    </location>
</feature>
<sequence length="218" mass="22884">MPAALDAAPDVLGYGFLGVGILVAVTAAVLAVRTQTSGSRDRQRRAVEDVRATRQSLDAAPDSPAPPQLAKWEQHATETARAQLDLYLRNSEAALRQSGTSFRVGMAAAAVGFLVVVGSLLWLLAVDRDVALAGVVSGVVCEAMAALFFAETKATRARTAAMLDRAQGEADRVVRARAALAVAADITDVTTREKFLADIGRWLLGSEPTAEPAATEAQ</sequence>
<gene>
    <name evidence="4" type="ordered locus">BN6_07980</name>
</gene>
<keyword evidence="2" id="KW-1133">Transmembrane helix</keyword>
<dbReference type="InterPro" id="IPR048567">
    <property type="entry name" value="CyanoTRADDas_TM"/>
</dbReference>
<accession>K0JP18</accession>
<evidence type="ECO:0000259" key="3">
    <source>
        <dbReference type="Pfam" id="PF20712"/>
    </source>
</evidence>
<protein>
    <recommendedName>
        <fullName evidence="3">Cyanobacterial TRADD-N associated 2 transmembrane domain-containing protein</fullName>
    </recommendedName>
</protein>
<dbReference type="KEGG" id="sesp:BN6_07980"/>
<evidence type="ECO:0000313" key="4">
    <source>
        <dbReference type="EMBL" id="CCH28125.1"/>
    </source>
</evidence>
<evidence type="ECO:0000256" key="1">
    <source>
        <dbReference type="SAM" id="MobiDB-lite"/>
    </source>
</evidence>
<dbReference type="PATRIC" id="fig|1179773.3.peg.801"/>
<proteinExistence type="predicted"/>
<dbReference type="EMBL" id="HE804045">
    <property type="protein sequence ID" value="CCH28125.1"/>
    <property type="molecule type" value="Genomic_DNA"/>
</dbReference>
<keyword evidence="5" id="KW-1185">Reference proteome</keyword>
<dbReference type="RefSeq" id="WP_015098239.1">
    <property type="nucleotide sequence ID" value="NC_019673.1"/>
</dbReference>
<dbReference type="AlphaFoldDB" id="K0JP18"/>
<feature type="transmembrane region" description="Helical" evidence="2">
    <location>
        <begin position="12"/>
        <end position="32"/>
    </location>
</feature>
<evidence type="ECO:0000256" key="2">
    <source>
        <dbReference type="SAM" id="Phobius"/>
    </source>
</evidence>
<keyword evidence="2" id="KW-0812">Transmembrane</keyword>
<evidence type="ECO:0000313" key="5">
    <source>
        <dbReference type="Proteomes" id="UP000006281"/>
    </source>
</evidence>
<dbReference type="STRING" id="1179773.BN6_07980"/>
<keyword evidence="2" id="KW-0472">Membrane</keyword>
<feature type="transmembrane region" description="Helical" evidence="2">
    <location>
        <begin position="130"/>
        <end position="150"/>
    </location>
</feature>
<feature type="domain" description="Cyanobacterial TRADD-N associated 2 transmembrane" evidence="3">
    <location>
        <begin position="94"/>
        <end position="158"/>
    </location>
</feature>